<feature type="transmembrane region" description="Helical" evidence="9">
    <location>
        <begin position="35"/>
        <end position="58"/>
    </location>
</feature>
<keyword evidence="13" id="KW-1185">Reference proteome</keyword>
<comment type="similarity">
    <text evidence="7">Belongs to the exbB/tolQ family.</text>
</comment>
<dbReference type="GO" id="GO:0015031">
    <property type="term" value="P:protein transport"/>
    <property type="evidence" value="ECO:0007669"/>
    <property type="project" value="UniProtKB-KW"/>
</dbReference>
<feature type="transmembrane region" description="Helical" evidence="9">
    <location>
        <begin position="182"/>
        <end position="202"/>
    </location>
</feature>
<dbReference type="PANTHER" id="PTHR30433">
    <property type="entry name" value="CHEMOTAXIS PROTEIN MOTA"/>
    <property type="match status" value="1"/>
</dbReference>
<dbReference type="Proteomes" id="UP000247555">
    <property type="component" value="Unassembled WGS sequence"/>
</dbReference>
<sequence length="273" mass="29136">MDVISLLGLAVGLASILLGQALEGGHIGSLFQPTALLIVMGGTAGAVMLQCTPAQFMLGLRRLPRVFLPPRHDLHQQLADLVSWSQIARKNGILSMEEFARAQEDNPFLQKGLQLLADGVDPVTLRHALELDINSLEQRERFAARVWESAGGYAPTLGILGAVLGLIHVMENLAEPSKLGGGIAVAFVATVYGVGLANLVFLPVAHKLKTLLTEQINLMEMQVEGLVAIGSGENPRILENRLQGFLDPSRPAPSVAEKPAVQSSTRHEPGDSA</sequence>
<dbReference type="EMBL" id="QJKI01000004">
    <property type="protein sequence ID" value="PXX80365.1"/>
    <property type="molecule type" value="Genomic_DNA"/>
</dbReference>
<keyword evidence="6 9" id="KW-0472">Membrane</keyword>
<evidence type="ECO:0000259" key="11">
    <source>
        <dbReference type="Pfam" id="PF20560"/>
    </source>
</evidence>
<keyword evidence="4" id="KW-0283">Flagellar rotation</keyword>
<keyword evidence="7" id="KW-0653">Protein transport</keyword>
<dbReference type="GO" id="GO:0005886">
    <property type="term" value="C:plasma membrane"/>
    <property type="evidence" value="ECO:0007669"/>
    <property type="project" value="UniProtKB-SubCell"/>
</dbReference>
<dbReference type="GO" id="GO:0006935">
    <property type="term" value="P:chemotaxis"/>
    <property type="evidence" value="ECO:0007669"/>
    <property type="project" value="InterPro"/>
</dbReference>
<dbReference type="PANTHER" id="PTHR30433:SF3">
    <property type="entry name" value="MOTILITY PROTEIN A"/>
    <property type="match status" value="1"/>
</dbReference>
<proteinExistence type="inferred from homology"/>
<keyword evidence="7" id="KW-0813">Transport</keyword>
<evidence type="ECO:0000256" key="7">
    <source>
        <dbReference type="RuleBase" id="RU004057"/>
    </source>
</evidence>
<name>A0A318KXC3_9NEIS</name>
<comment type="caution">
    <text evidence="12">The sequence shown here is derived from an EMBL/GenBank/DDBJ whole genome shotgun (WGS) entry which is preliminary data.</text>
</comment>
<dbReference type="InterPro" id="IPR046786">
    <property type="entry name" value="MotA_N"/>
</dbReference>
<evidence type="ECO:0000256" key="6">
    <source>
        <dbReference type="ARBA" id="ARBA00023136"/>
    </source>
</evidence>
<dbReference type="OrthoDB" id="9806929at2"/>
<dbReference type="Pfam" id="PF01618">
    <property type="entry name" value="MotA_ExbB"/>
    <property type="match status" value="1"/>
</dbReference>
<organism evidence="12 13">
    <name type="scientific">Rivihabitans pingtungensis</name>
    <dbReference type="NCBI Taxonomy" id="1054498"/>
    <lineage>
        <taxon>Bacteria</taxon>
        <taxon>Pseudomonadati</taxon>
        <taxon>Pseudomonadota</taxon>
        <taxon>Betaproteobacteria</taxon>
        <taxon>Neisseriales</taxon>
        <taxon>Aquaspirillaceae</taxon>
        <taxon>Rivihabitans</taxon>
    </lineage>
</organism>
<protein>
    <submittedName>
        <fullName evidence="12">Chemotaxis protein MotA</fullName>
    </submittedName>
</protein>
<dbReference type="NCBIfam" id="NF006583">
    <property type="entry name" value="PRK09109.1"/>
    <property type="match status" value="1"/>
</dbReference>
<evidence type="ECO:0000313" key="13">
    <source>
        <dbReference type="Proteomes" id="UP000247555"/>
    </source>
</evidence>
<evidence type="ECO:0000256" key="1">
    <source>
        <dbReference type="ARBA" id="ARBA00004651"/>
    </source>
</evidence>
<evidence type="ECO:0000256" key="5">
    <source>
        <dbReference type="ARBA" id="ARBA00022989"/>
    </source>
</evidence>
<dbReference type="AlphaFoldDB" id="A0A318KXC3"/>
<evidence type="ECO:0000256" key="2">
    <source>
        <dbReference type="ARBA" id="ARBA00022475"/>
    </source>
</evidence>
<comment type="subcellular location">
    <subcellularLocation>
        <location evidence="1">Cell membrane</location>
        <topology evidence="1">Multi-pass membrane protein</topology>
    </subcellularLocation>
    <subcellularLocation>
        <location evidence="7">Membrane</location>
        <topology evidence="7">Multi-pass membrane protein</topology>
    </subcellularLocation>
</comment>
<feature type="transmembrane region" description="Helical" evidence="9">
    <location>
        <begin position="150"/>
        <end position="170"/>
    </location>
</feature>
<feature type="region of interest" description="Disordered" evidence="8">
    <location>
        <begin position="248"/>
        <end position="273"/>
    </location>
</feature>
<dbReference type="RefSeq" id="WP_110390056.1">
    <property type="nucleotide sequence ID" value="NZ_CALCOA010000281.1"/>
</dbReference>
<evidence type="ECO:0000259" key="10">
    <source>
        <dbReference type="Pfam" id="PF01618"/>
    </source>
</evidence>
<feature type="domain" description="Motility protein A N-terminal" evidence="11">
    <location>
        <begin position="7"/>
        <end position="87"/>
    </location>
</feature>
<dbReference type="Pfam" id="PF20560">
    <property type="entry name" value="MotA_N"/>
    <property type="match status" value="1"/>
</dbReference>
<feature type="domain" description="MotA/TolQ/ExbB proton channel" evidence="10">
    <location>
        <begin position="103"/>
        <end position="221"/>
    </location>
</feature>
<reference evidence="12 13" key="1">
    <citation type="submission" date="2018-05" db="EMBL/GenBank/DDBJ databases">
        <title>Genomic Encyclopedia of Type Strains, Phase IV (KMG-IV): sequencing the most valuable type-strain genomes for metagenomic binning, comparative biology and taxonomic classification.</title>
        <authorList>
            <person name="Goeker M."/>
        </authorList>
    </citation>
    <scope>NUCLEOTIDE SEQUENCE [LARGE SCALE GENOMIC DNA]</scope>
    <source>
        <strain evidence="12 13">DSM 29661</strain>
    </source>
</reference>
<evidence type="ECO:0000256" key="9">
    <source>
        <dbReference type="SAM" id="Phobius"/>
    </source>
</evidence>
<accession>A0A318KXC3</accession>
<gene>
    <name evidence="12" type="ORF">DFR34_104140</name>
</gene>
<dbReference type="GO" id="GO:0071978">
    <property type="term" value="P:bacterial-type flagellum-dependent swarming motility"/>
    <property type="evidence" value="ECO:0007669"/>
    <property type="project" value="InterPro"/>
</dbReference>
<dbReference type="InterPro" id="IPR047055">
    <property type="entry name" value="MotA-like"/>
</dbReference>
<evidence type="ECO:0000256" key="4">
    <source>
        <dbReference type="ARBA" id="ARBA00022779"/>
    </source>
</evidence>
<evidence type="ECO:0000256" key="8">
    <source>
        <dbReference type="SAM" id="MobiDB-lite"/>
    </source>
</evidence>
<evidence type="ECO:0000256" key="3">
    <source>
        <dbReference type="ARBA" id="ARBA00022692"/>
    </source>
</evidence>
<keyword evidence="5 9" id="KW-1133">Transmembrane helix</keyword>
<keyword evidence="3 9" id="KW-0812">Transmembrane</keyword>
<dbReference type="InterPro" id="IPR002898">
    <property type="entry name" value="MotA_ExbB_proton_chnl"/>
</dbReference>
<keyword evidence="2" id="KW-1003">Cell membrane</keyword>
<evidence type="ECO:0000313" key="12">
    <source>
        <dbReference type="EMBL" id="PXX80365.1"/>
    </source>
</evidence>